<sequence length="99" mass="10930">MKCAVNSLCQAVQSMLHCSRKKTDSLGNIFSETQNISNLLGSLNSINVLFNLYSVFHLEHHSDLDISPHFSNRGPLDVAPCSLTPLFMSAALNITFQSF</sequence>
<name>A0A6A4QH62_LUPAL</name>
<dbReference type="Proteomes" id="UP000447434">
    <property type="component" value="Chromosome 5"/>
</dbReference>
<evidence type="ECO:0000313" key="1">
    <source>
        <dbReference type="EMBL" id="KAE9613735.1"/>
    </source>
</evidence>
<dbReference type="AlphaFoldDB" id="A0A6A4QH62"/>
<evidence type="ECO:0000313" key="2">
    <source>
        <dbReference type="Proteomes" id="UP000447434"/>
    </source>
</evidence>
<accession>A0A6A4QH62</accession>
<keyword evidence="2" id="KW-1185">Reference proteome</keyword>
<protein>
    <submittedName>
        <fullName evidence="1">Uncharacterized protein</fullName>
    </submittedName>
</protein>
<proteinExistence type="predicted"/>
<organism evidence="1 2">
    <name type="scientific">Lupinus albus</name>
    <name type="common">White lupine</name>
    <name type="synonym">Lupinus termis</name>
    <dbReference type="NCBI Taxonomy" id="3870"/>
    <lineage>
        <taxon>Eukaryota</taxon>
        <taxon>Viridiplantae</taxon>
        <taxon>Streptophyta</taxon>
        <taxon>Embryophyta</taxon>
        <taxon>Tracheophyta</taxon>
        <taxon>Spermatophyta</taxon>
        <taxon>Magnoliopsida</taxon>
        <taxon>eudicotyledons</taxon>
        <taxon>Gunneridae</taxon>
        <taxon>Pentapetalae</taxon>
        <taxon>rosids</taxon>
        <taxon>fabids</taxon>
        <taxon>Fabales</taxon>
        <taxon>Fabaceae</taxon>
        <taxon>Papilionoideae</taxon>
        <taxon>50 kb inversion clade</taxon>
        <taxon>genistoids sensu lato</taxon>
        <taxon>core genistoids</taxon>
        <taxon>Genisteae</taxon>
        <taxon>Lupinus</taxon>
    </lineage>
</organism>
<gene>
    <name evidence="1" type="ORF">Lalb_Chr05g0220551</name>
</gene>
<dbReference type="EMBL" id="WOCE01000005">
    <property type="protein sequence ID" value="KAE9613735.1"/>
    <property type="molecule type" value="Genomic_DNA"/>
</dbReference>
<comment type="caution">
    <text evidence="1">The sequence shown here is derived from an EMBL/GenBank/DDBJ whole genome shotgun (WGS) entry which is preliminary data.</text>
</comment>
<reference evidence="2" key="1">
    <citation type="journal article" date="2020" name="Nat. Commun.">
        <title>Genome sequence of the cluster root forming white lupin.</title>
        <authorList>
            <person name="Hufnagel B."/>
            <person name="Marques A."/>
            <person name="Soriano A."/>
            <person name="Marques L."/>
            <person name="Divol F."/>
            <person name="Doumas P."/>
            <person name="Sallet E."/>
            <person name="Mancinotti D."/>
            <person name="Carrere S."/>
            <person name="Marande W."/>
            <person name="Arribat S."/>
            <person name="Keller J."/>
            <person name="Huneau C."/>
            <person name="Blein T."/>
            <person name="Aime D."/>
            <person name="Laguerre M."/>
            <person name="Taylor J."/>
            <person name="Schubert V."/>
            <person name="Nelson M."/>
            <person name="Geu-Flores F."/>
            <person name="Crespi M."/>
            <person name="Gallardo-Guerrero K."/>
            <person name="Delaux P.-M."/>
            <person name="Salse J."/>
            <person name="Berges H."/>
            <person name="Guyot R."/>
            <person name="Gouzy J."/>
            <person name="Peret B."/>
        </authorList>
    </citation>
    <scope>NUCLEOTIDE SEQUENCE [LARGE SCALE GENOMIC DNA]</scope>
    <source>
        <strain evidence="2">cv. Amiga</strain>
    </source>
</reference>